<keyword evidence="1" id="KW-1133">Transmembrane helix</keyword>
<name>A0A7S3SXN8_9SPIT</name>
<feature type="transmembrane region" description="Helical" evidence="1">
    <location>
        <begin position="167"/>
        <end position="196"/>
    </location>
</feature>
<feature type="transmembrane region" description="Helical" evidence="1">
    <location>
        <begin position="115"/>
        <end position="139"/>
    </location>
</feature>
<sequence length="202" mass="22129">MDYMKMANDLGVDVDFSSSSSSWSGDSNQVTLASSPECWYISSWDRHCMINPTNTNGLYNYSESMLEDLYYVNVSSQWNGLCAFGVIVYVLQFCFGLFGVIAGRSGKRTLLLTSNVLNACVTCIWIIFVIVLAAVMFTAPSASCVGSWEPNAAQNNAAPLQPAQGGFLYLMTIIYLCFLPYVICAIICCVCVLLAVMAMPKE</sequence>
<protein>
    <submittedName>
        <fullName evidence="2">Uncharacterized protein</fullName>
    </submittedName>
</protein>
<keyword evidence="1" id="KW-0812">Transmembrane</keyword>
<proteinExistence type="predicted"/>
<gene>
    <name evidence="2" type="ORF">SACU0126_LOCUS19633</name>
</gene>
<organism evidence="2">
    <name type="scientific">Strombidinopsis acuminata</name>
    <dbReference type="NCBI Taxonomy" id="141414"/>
    <lineage>
        <taxon>Eukaryota</taxon>
        <taxon>Sar</taxon>
        <taxon>Alveolata</taxon>
        <taxon>Ciliophora</taxon>
        <taxon>Intramacronucleata</taxon>
        <taxon>Spirotrichea</taxon>
        <taxon>Choreotrichia</taxon>
        <taxon>Choreotrichida</taxon>
        <taxon>Strombidinopsidae</taxon>
        <taxon>Strombidinopsis</taxon>
    </lineage>
</organism>
<accession>A0A7S3SXN8</accession>
<dbReference type="EMBL" id="HBIQ01061853">
    <property type="protein sequence ID" value="CAE0568159.1"/>
    <property type="molecule type" value="Transcribed_RNA"/>
</dbReference>
<dbReference type="AlphaFoldDB" id="A0A7S3SXN8"/>
<feature type="transmembrane region" description="Helical" evidence="1">
    <location>
        <begin position="78"/>
        <end position="103"/>
    </location>
</feature>
<keyword evidence="1" id="KW-0472">Membrane</keyword>
<evidence type="ECO:0000256" key="1">
    <source>
        <dbReference type="SAM" id="Phobius"/>
    </source>
</evidence>
<evidence type="ECO:0000313" key="2">
    <source>
        <dbReference type="EMBL" id="CAE0568159.1"/>
    </source>
</evidence>
<reference evidence="2" key="1">
    <citation type="submission" date="2021-01" db="EMBL/GenBank/DDBJ databases">
        <authorList>
            <person name="Corre E."/>
            <person name="Pelletier E."/>
            <person name="Niang G."/>
            <person name="Scheremetjew M."/>
            <person name="Finn R."/>
            <person name="Kale V."/>
            <person name="Holt S."/>
            <person name="Cochrane G."/>
            <person name="Meng A."/>
            <person name="Brown T."/>
            <person name="Cohen L."/>
        </authorList>
    </citation>
    <scope>NUCLEOTIDE SEQUENCE</scope>
    <source>
        <strain evidence="2">SPMC142</strain>
    </source>
</reference>